<dbReference type="EMBL" id="CADCVR010000024">
    <property type="protein sequence ID" value="CAA9480764.1"/>
    <property type="molecule type" value="Genomic_DNA"/>
</dbReference>
<organism evidence="1">
    <name type="scientific">uncultured Solirubrobacteraceae bacterium</name>
    <dbReference type="NCBI Taxonomy" id="1162706"/>
    <lineage>
        <taxon>Bacteria</taxon>
        <taxon>Bacillati</taxon>
        <taxon>Actinomycetota</taxon>
        <taxon>Thermoleophilia</taxon>
        <taxon>Solirubrobacterales</taxon>
        <taxon>Solirubrobacteraceae</taxon>
        <taxon>environmental samples</taxon>
    </lineage>
</organism>
<accession>A0A6J4RS19</accession>
<proteinExistence type="predicted"/>
<gene>
    <name evidence="1" type="ORF">AVDCRST_MAG53-681</name>
</gene>
<evidence type="ECO:0000313" key="1">
    <source>
        <dbReference type="EMBL" id="CAA9480764.1"/>
    </source>
</evidence>
<sequence>MQTQARLAEDVAMPILEPHRLLLFAAASRVVAPSTETKVRRYRLARLQFDESRRAEGQPRYDYLKRSYD</sequence>
<reference evidence="1" key="1">
    <citation type="submission" date="2020-02" db="EMBL/GenBank/DDBJ databases">
        <authorList>
            <person name="Meier V. D."/>
        </authorList>
    </citation>
    <scope>NUCLEOTIDE SEQUENCE</scope>
    <source>
        <strain evidence="1">AVDCRST_MAG53</strain>
    </source>
</reference>
<protein>
    <submittedName>
        <fullName evidence="1">Uncharacterized protein</fullName>
    </submittedName>
</protein>
<name>A0A6J4RS19_9ACTN</name>
<dbReference type="AlphaFoldDB" id="A0A6J4RS19"/>